<gene>
    <name evidence="1" type="ORF">KFQ06_18205</name>
</gene>
<evidence type="ECO:0000313" key="2">
    <source>
        <dbReference type="Proteomes" id="UP001056873"/>
    </source>
</evidence>
<name>A0ABY5CPU1_9GAMM</name>
<dbReference type="EMBL" id="CP074347">
    <property type="protein sequence ID" value="USU99958.1"/>
    <property type="molecule type" value="Genomic_DNA"/>
</dbReference>
<proteinExistence type="predicted"/>
<keyword evidence="2" id="KW-1185">Reference proteome</keyword>
<organism evidence="1 2">
    <name type="scientific">Serratia entomophila</name>
    <dbReference type="NCBI Taxonomy" id="42906"/>
    <lineage>
        <taxon>Bacteria</taxon>
        <taxon>Pseudomonadati</taxon>
        <taxon>Pseudomonadota</taxon>
        <taxon>Gammaproteobacteria</taxon>
        <taxon>Enterobacterales</taxon>
        <taxon>Yersiniaceae</taxon>
        <taxon>Serratia</taxon>
    </lineage>
</organism>
<reference evidence="1" key="1">
    <citation type="journal article" date="2022" name="BMC Genomics">
        <title>Genome sequence of the entomopathogenic Serratia entomophila isolate 626 and characterisation of the species specific itaconate degradation pathway.</title>
        <authorList>
            <person name="Vaughan A.L."/>
            <person name="Altermann E."/>
            <person name="Glare T.R."/>
            <person name="Hurst M.R.H."/>
        </authorList>
    </citation>
    <scope>NUCLEOTIDE SEQUENCE</scope>
    <source>
        <strain evidence="1">626</strain>
    </source>
</reference>
<protein>
    <submittedName>
        <fullName evidence="1">Uncharacterized protein</fullName>
    </submittedName>
</protein>
<accession>A0ABY5CPU1</accession>
<sequence length="136" mass="15918">MDHYISTGKTIEDMLDTSFFEMITEKYGELSIRKDRIYYMTIDEFEFMIEVCKVKSITITSLIDLCSKDDASSSTQKFNVMMHLHELHPEGTPDRDIIKNTRDHLFDGLIESMKASNHHWNGRLAEYLAIKKYLLS</sequence>
<evidence type="ECO:0000313" key="1">
    <source>
        <dbReference type="EMBL" id="USU99958.1"/>
    </source>
</evidence>
<dbReference type="Proteomes" id="UP001056873">
    <property type="component" value="Chromosome"/>
</dbReference>